<comment type="caution">
    <text evidence="1">The sequence shown here is derived from an EMBL/GenBank/DDBJ whole genome shotgun (WGS) entry which is preliminary data.</text>
</comment>
<dbReference type="EMBL" id="JAUZVZ010000014">
    <property type="protein sequence ID" value="MDP4536716.1"/>
    <property type="molecule type" value="Genomic_DNA"/>
</dbReference>
<sequence length="332" mass="38458">MPDLYTAEVPADQSRQAWQRQALMQVVERIAGDPEVMAHPALQQELQRANTYIKQFEAIRNEQGSALRVMVDQQKLEQFFRQHQLPVWGSRRPQVLVWLVEQTPDGRQFISQSDHEVIRHIRTLANQRGVPLIWPLYDMDDLVNLSETDVWAGFWQQIRQASARYQPDLIAAVMLSSSTEAETEIQQLYWQLDQQQRVLRFEHSQPEQSAVLRDFVSQLADQLAANYSVSYVDESVPVQLRIGGVQQWSDWVVLQRLLESFPGVTQVDLMHRSAEYVDTQLVLSITQTGFLQLLALEPQLRLADSVAPMQSYSLIEQQPDVAERFYVQFEPR</sequence>
<proteinExistence type="predicted"/>
<dbReference type="InterPro" id="IPR018642">
    <property type="entry name" value="DUF2066"/>
</dbReference>
<reference evidence="1 2" key="1">
    <citation type="submission" date="2023-08" db="EMBL/GenBank/DDBJ databases">
        <authorList>
            <person name="Joshi A."/>
            <person name="Thite S."/>
        </authorList>
    </citation>
    <scope>NUCLEOTIDE SEQUENCE [LARGE SCALE GENOMIC DNA]</scope>
    <source>
        <strain evidence="1 2">AC40</strain>
    </source>
</reference>
<dbReference type="Proteomes" id="UP001231616">
    <property type="component" value="Unassembled WGS sequence"/>
</dbReference>
<organism evidence="1 2">
    <name type="scientific">Alkalimonas collagenimarina</name>
    <dbReference type="NCBI Taxonomy" id="400390"/>
    <lineage>
        <taxon>Bacteria</taxon>
        <taxon>Pseudomonadati</taxon>
        <taxon>Pseudomonadota</taxon>
        <taxon>Gammaproteobacteria</taxon>
        <taxon>Alkalimonas</taxon>
    </lineage>
</organism>
<dbReference type="Pfam" id="PF09839">
    <property type="entry name" value="DUF2066"/>
    <property type="match status" value="1"/>
</dbReference>
<keyword evidence="2" id="KW-1185">Reference proteome</keyword>
<protein>
    <submittedName>
        <fullName evidence="1">DUF2066 domain-containing protein</fullName>
    </submittedName>
</protein>
<dbReference type="RefSeq" id="WP_305893980.1">
    <property type="nucleotide sequence ID" value="NZ_JAUZVZ010000014.1"/>
</dbReference>
<name>A0ABT9H073_9GAMM</name>
<gene>
    <name evidence="1" type="ORF">Q3O60_10985</name>
</gene>
<evidence type="ECO:0000313" key="2">
    <source>
        <dbReference type="Proteomes" id="UP001231616"/>
    </source>
</evidence>
<accession>A0ABT9H073</accession>
<evidence type="ECO:0000313" key="1">
    <source>
        <dbReference type="EMBL" id="MDP4536716.1"/>
    </source>
</evidence>